<evidence type="ECO:0000313" key="1">
    <source>
        <dbReference type="EMBL" id="KWF28894.1"/>
    </source>
</evidence>
<dbReference type="RefSeq" id="WP_060242815.1">
    <property type="nucleotide sequence ID" value="NZ_LPJR01000033.1"/>
</dbReference>
<proteinExistence type="predicted"/>
<accession>A0A132EF32</accession>
<evidence type="ECO:0000313" key="2">
    <source>
        <dbReference type="Proteomes" id="UP000062912"/>
    </source>
</evidence>
<gene>
    <name evidence="1" type="ORF">WT56_18640</name>
</gene>
<organism evidence="1 2">
    <name type="scientific">Burkholderia pseudomultivorans</name>
    <dbReference type="NCBI Taxonomy" id="1207504"/>
    <lineage>
        <taxon>Bacteria</taxon>
        <taxon>Pseudomonadati</taxon>
        <taxon>Pseudomonadota</taxon>
        <taxon>Betaproteobacteria</taxon>
        <taxon>Burkholderiales</taxon>
        <taxon>Burkholderiaceae</taxon>
        <taxon>Burkholderia</taxon>
        <taxon>Burkholderia cepacia complex</taxon>
    </lineage>
</organism>
<dbReference type="EMBL" id="LPJR01000033">
    <property type="protein sequence ID" value="KWF28894.1"/>
    <property type="molecule type" value="Genomic_DNA"/>
</dbReference>
<dbReference type="Proteomes" id="UP000062912">
    <property type="component" value="Unassembled WGS sequence"/>
</dbReference>
<protein>
    <submittedName>
        <fullName evidence="1">Uncharacterized protein</fullName>
    </submittedName>
</protein>
<reference evidence="1 2" key="1">
    <citation type="submission" date="2015-11" db="EMBL/GenBank/DDBJ databases">
        <title>Expanding the genomic diversity of Burkholderia species for the development of highly accurate diagnostics.</title>
        <authorList>
            <person name="Sahl J."/>
            <person name="Keim P."/>
            <person name="Wagner D."/>
        </authorList>
    </citation>
    <scope>NUCLEOTIDE SEQUENCE [LARGE SCALE GENOMIC DNA]</scope>
    <source>
        <strain evidence="1 2">MSMB368WGS</strain>
    </source>
</reference>
<name>A0A132EF32_9BURK</name>
<dbReference type="OrthoDB" id="9026359at2"/>
<dbReference type="AlphaFoldDB" id="A0A132EF32"/>
<comment type="caution">
    <text evidence="1">The sequence shown here is derived from an EMBL/GenBank/DDBJ whole genome shotgun (WGS) entry which is preliminary data.</text>
</comment>
<sequence>MAGTTTGSETGAQAKDAHGLVALDELADMLRQLGAECAGSGAAPLDVAPFVDGLKLVADHIHRMKPLDAEGRELAARHYYSGVFAGACGDDSAVARGVAGCLAQQAGSASRASIRRFAMLARIGRRHGRAFAAYSGGRMHA</sequence>